<evidence type="ECO:0000256" key="1">
    <source>
        <dbReference type="ARBA" id="ARBA00022603"/>
    </source>
</evidence>
<dbReference type="EMBL" id="BAAAZO010000012">
    <property type="protein sequence ID" value="GAA3638039.1"/>
    <property type="molecule type" value="Genomic_DNA"/>
</dbReference>
<dbReference type="GO" id="GO:0008168">
    <property type="term" value="F:methyltransferase activity"/>
    <property type="evidence" value="ECO:0007669"/>
    <property type="project" value="UniProtKB-KW"/>
</dbReference>
<comment type="caution">
    <text evidence="6">The sequence shown here is derived from an EMBL/GenBank/DDBJ whole genome shotgun (WGS) entry which is preliminary data.</text>
</comment>
<keyword evidence="3" id="KW-0949">S-adenosyl-L-methionine</keyword>
<keyword evidence="7" id="KW-1185">Reference proteome</keyword>
<dbReference type="InterPro" id="IPR041698">
    <property type="entry name" value="Methyltransf_25"/>
</dbReference>
<dbReference type="Pfam" id="PF13649">
    <property type="entry name" value="Methyltransf_25"/>
    <property type="match status" value="1"/>
</dbReference>
<dbReference type="PANTHER" id="PTHR43464:SF19">
    <property type="entry name" value="UBIQUINONE BIOSYNTHESIS O-METHYLTRANSFERASE, MITOCHONDRIAL"/>
    <property type="match status" value="1"/>
</dbReference>
<protein>
    <submittedName>
        <fullName evidence="6">Class I SAM-dependent methyltransferase</fullName>
    </submittedName>
</protein>
<evidence type="ECO:0000313" key="7">
    <source>
        <dbReference type="Proteomes" id="UP001501074"/>
    </source>
</evidence>
<reference evidence="7" key="1">
    <citation type="journal article" date="2019" name="Int. J. Syst. Evol. Microbiol.">
        <title>The Global Catalogue of Microorganisms (GCM) 10K type strain sequencing project: providing services to taxonomists for standard genome sequencing and annotation.</title>
        <authorList>
            <consortium name="The Broad Institute Genomics Platform"/>
            <consortium name="The Broad Institute Genome Sequencing Center for Infectious Disease"/>
            <person name="Wu L."/>
            <person name="Ma J."/>
        </authorList>
    </citation>
    <scope>NUCLEOTIDE SEQUENCE [LARGE SCALE GENOMIC DNA]</scope>
    <source>
        <strain evidence="7">JCM 16902</strain>
    </source>
</reference>
<accession>A0ABP7ARJ5</accession>
<sequence length="262" mass="28842">MEDALRLLDSMFPTSADRWSDDAGGTWWDGFYAGRDRSVPFFTNKPDENLVAHLEAGRIRPGRALDLGAGPGRNALFLASRGFSVDAIDLSDEATTWARERAQEQGLTVNFVVGDAFQEAGRELTGAYDLIYDSGCLHHLPPHRRVSYRALLERLLAPGGHFGVSCFAAGRMGSDDPDADLYRTQSLAGGLAFSPGDLRWLFQDLTEVEIRPMLAQPGESPWFGLDFLVTALFERPSQVRSDVPSDVPSDVRGEQPSPKLDR</sequence>
<feature type="domain" description="Methyltransferase" evidence="5">
    <location>
        <begin position="65"/>
        <end position="160"/>
    </location>
</feature>
<evidence type="ECO:0000259" key="5">
    <source>
        <dbReference type="Pfam" id="PF13649"/>
    </source>
</evidence>
<dbReference type="Gene3D" id="3.40.50.150">
    <property type="entry name" value="Vaccinia Virus protein VP39"/>
    <property type="match status" value="1"/>
</dbReference>
<keyword evidence="1 6" id="KW-0489">Methyltransferase</keyword>
<dbReference type="CDD" id="cd02440">
    <property type="entry name" value="AdoMet_MTases"/>
    <property type="match status" value="1"/>
</dbReference>
<dbReference type="GO" id="GO:0032259">
    <property type="term" value="P:methylation"/>
    <property type="evidence" value="ECO:0007669"/>
    <property type="project" value="UniProtKB-KW"/>
</dbReference>
<feature type="compositionally biased region" description="Basic and acidic residues" evidence="4">
    <location>
        <begin position="249"/>
        <end position="262"/>
    </location>
</feature>
<keyword evidence="2" id="KW-0808">Transferase</keyword>
<name>A0ABP7ARJ5_9ACTN</name>
<dbReference type="InterPro" id="IPR029063">
    <property type="entry name" value="SAM-dependent_MTases_sf"/>
</dbReference>
<organism evidence="6 7">
    <name type="scientific">Kineosporia mesophila</name>
    <dbReference type="NCBI Taxonomy" id="566012"/>
    <lineage>
        <taxon>Bacteria</taxon>
        <taxon>Bacillati</taxon>
        <taxon>Actinomycetota</taxon>
        <taxon>Actinomycetes</taxon>
        <taxon>Kineosporiales</taxon>
        <taxon>Kineosporiaceae</taxon>
        <taxon>Kineosporia</taxon>
    </lineage>
</organism>
<dbReference type="PANTHER" id="PTHR43464">
    <property type="entry name" value="METHYLTRANSFERASE"/>
    <property type="match status" value="1"/>
</dbReference>
<dbReference type="SUPFAM" id="SSF53335">
    <property type="entry name" value="S-adenosyl-L-methionine-dependent methyltransferases"/>
    <property type="match status" value="1"/>
</dbReference>
<evidence type="ECO:0000256" key="2">
    <source>
        <dbReference type="ARBA" id="ARBA00022679"/>
    </source>
</evidence>
<proteinExistence type="predicted"/>
<dbReference type="Proteomes" id="UP001501074">
    <property type="component" value="Unassembled WGS sequence"/>
</dbReference>
<evidence type="ECO:0000256" key="3">
    <source>
        <dbReference type="ARBA" id="ARBA00022691"/>
    </source>
</evidence>
<evidence type="ECO:0000313" key="6">
    <source>
        <dbReference type="EMBL" id="GAA3638039.1"/>
    </source>
</evidence>
<gene>
    <name evidence="6" type="ORF">GCM10022223_66190</name>
</gene>
<evidence type="ECO:0000256" key="4">
    <source>
        <dbReference type="SAM" id="MobiDB-lite"/>
    </source>
</evidence>
<feature type="region of interest" description="Disordered" evidence="4">
    <location>
        <begin position="238"/>
        <end position="262"/>
    </location>
</feature>